<dbReference type="AlphaFoldDB" id="A0A3N7G8R9"/>
<sequence>MIYMILSDKKILVIYRLEKPCCPCAFGLSLAAYTGITASVMMDRITVYTLLYILKACCTWTTGPVELKFKKFALDSGV</sequence>
<accession>A0A3N7G8R9</accession>
<organism evidence="1 2">
    <name type="scientific">Populus trichocarpa</name>
    <name type="common">Western balsam poplar</name>
    <name type="synonym">Populus balsamifera subsp. trichocarpa</name>
    <dbReference type="NCBI Taxonomy" id="3694"/>
    <lineage>
        <taxon>Eukaryota</taxon>
        <taxon>Viridiplantae</taxon>
        <taxon>Streptophyta</taxon>
        <taxon>Embryophyta</taxon>
        <taxon>Tracheophyta</taxon>
        <taxon>Spermatophyta</taxon>
        <taxon>Magnoliopsida</taxon>
        <taxon>eudicotyledons</taxon>
        <taxon>Gunneridae</taxon>
        <taxon>Pentapetalae</taxon>
        <taxon>rosids</taxon>
        <taxon>fabids</taxon>
        <taxon>Malpighiales</taxon>
        <taxon>Salicaceae</taxon>
        <taxon>Saliceae</taxon>
        <taxon>Populus</taxon>
    </lineage>
</organism>
<keyword evidence="2" id="KW-1185">Reference proteome</keyword>
<dbReference type="Proteomes" id="UP000006729">
    <property type="component" value="Chromosome 19"/>
</dbReference>
<evidence type="ECO:0000313" key="1">
    <source>
        <dbReference type="EMBL" id="RQP03213.1"/>
    </source>
</evidence>
<evidence type="ECO:0000313" key="2">
    <source>
        <dbReference type="Proteomes" id="UP000006729"/>
    </source>
</evidence>
<protein>
    <submittedName>
        <fullName evidence="1">Uncharacterized protein</fullName>
    </submittedName>
</protein>
<dbReference type="EMBL" id="CM009308">
    <property type="protein sequence ID" value="RQP03213.1"/>
    <property type="molecule type" value="Genomic_DNA"/>
</dbReference>
<reference evidence="1 2" key="1">
    <citation type="journal article" date="2006" name="Science">
        <title>The genome of black cottonwood, Populus trichocarpa (Torr. &amp; Gray).</title>
        <authorList>
            <person name="Tuskan G.A."/>
            <person name="Difazio S."/>
            <person name="Jansson S."/>
            <person name="Bohlmann J."/>
            <person name="Grigoriev I."/>
            <person name="Hellsten U."/>
            <person name="Putnam N."/>
            <person name="Ralph S."/>
            <person name="Rombauts S."/>
            <person name="Salamov A."/>
            <person name="Schein J."/>
            <person name="Sterck L."/>
            <person name="Aerts A."/>
            <person name="Bhalerao R.R."/>
            <person name="Bhalerao R.P."/>
            <person name="Blaudez D."/>
            <person name="Boerjan W."/>
            <person name="Brun A."/>
            <person name="Brunner A."/>
            <person name="Busov V."/>
            <person name="Campbell M."/>
            <person name="Carlson J."/>
            <person name="Chalot M."/>
            <person name="Chapman J."/>
            <person name="Chen G.L."/>
            <person name="Cooper D."/>
            <person name="Coutinho P.M."/>
            <person name="Couturier J."/>
            <person name="Covert S."/>
            <person name="Cronk Q."/>
            <person name="Cunningham R."/>
            <person name="Davis J."/>
            <person name="Degroeve S."/>
            <person name="Dejardin A."/>
            <person name="Depamphilis C."/>
            <person name="Detter J."/>
            <person name="Dirks B."/>
            <person name="Dubchak I."/>
            <person name="Duplessis S."/>
            <person name="Ehlting J."/>
            <person name="Ellis B."/>
            <person name="Gendler K."/>
            <person name="Goodstein D."/>
            <person name="Gribskov M."/>
            <person name="Grimwood J."/>
            <person name="Groover A."/>
            <person name="Gunter L."/>
            <person name="Hamberger B."/>
            <person name="Heinze B."/>
            <person name="Helariutta Y."/>
            <person name="Henrissat B."/>
            <person name="Holligan D."/>
            <person name="Holt R."/>
            <person name="Huang W."/>
            <person name="Islam-Faridi N."/>
            <person name="Jones S."/>
            <person name="Jones-Rhoades M."/>
            <person name="Jorgensen R."/>
            <person name="Joshi C."/>
            <person name="Kangasjarvi J."/>
            <person name="Karlsson J."/>
            <person name="Kelleher C."/>
            <person name="Kirkpatrick R."/>
            <person name="Kirst M."/>
            <person name="Kohler A."/>
            <person name="Kalluri U."/>
            <person name="Larimer F."/>
            <person name="Leebens-Mack J."/>
            <person name="Leple J.C."/>
            <person name="Locascio P."/>
            <person name="Lou Y."/>
            <person name="Lucas S."/>
            <person name="Martin F."/>
            <person name="Montanini B."/>
            <person name="Napoli C."/>
            <person name="Nelson D.R."/>
            <person name="Nelson C."/>
            <person name="Nieminen K."/>
            <person name="Nilsson O."/>
            <person name="Pereda V."/>
            <person name="Peter G."/>
            <person name="Philippe R."/>
            <person name="Pilate G."/>
            <person name="Poliakov A."/>
            <person name="Razumovskaya J."/>
            <person name="Richardson P."/>
            <person name="Rinaldi C."/>
            <person name="Ritland K."/>
            <person name="Rouze P."/>
            <person name="Ryaboy D."/>
            <person name="Schmutz J."/>
            <person name="Schrader J."/>
            <person name="Segerman B."/>
            <person name="Shin H."/>
            <person name="Siddiqui A."/>
            <person name="Sterky F."/>
            <person name="Terry A."/>
            <person name="Tsai C.J."/>
            <person name="Uberbacher E."/>
            <person name="Unneberg P."/>
            <person name="Vahala J."/>
            <person name="Wall K."/>
            <person name="Wessler S."/>
            <person name="Yang G."/>
            <person name="Yin T."/>
            <person name="Douglas C."/>
            <person name="Marra M."/>
            <person name="Sandberg G."/>
            <person name="Van de Peer Y."/>
            <person name="Rokhsar D."/>
        </authorList>
    </citation>
    <scope>NUCLEOTIDE SEQUENCE [LARGE SCALE GENOMIC DNA]</scope>
    <source>
        <strain evidence="2">cv. Nisqually</strain>
    </source>
</reference>
<gene>
    <name evidence="1" type="ORF">POPTR_019G001550</name>
</gene>
<name>A0A3N7G8R9_POPTR</name>
<proteinExistence type="predicted"/>
<dbReference type="InParanoid" id="A0A3N7G8R9"/>